<dbReference type="SUPFAM" id="SSF50969">
    <property type="entry name" value="YVTN repeat-like/Quinoprotein amine dehydrogenase"/>
    <property type="match status" value="1"/>
</dbReference>
<evidence type="ECO:0000313" key="6">
    <source>
        <dbReference type="Proteomes" id="UP001552299"/>
    </source>
</evidence>
<comment type="subcellular location">
    <subcellularLocation>
        <location evidence="1">Nucleus</location>
    </subcellularLocation>
</comment>
<keyword evidence="6" id="KW-1185">Reference proteome</keyword>
<dbReference type="Proteomes" id="UP001552299">
    <property type="component" value="Unassembled WGS sequence"/>
</dbReference>
<dbReference type="InterPro" id="IPR037867">
    <property type="entry name" value="Swd2/WDR82"/>
</dbReference>
<dbReference type="AlphaFoldDB" id="A0ABD0UWT2"/>
<dbReference type="EMBL" id="JANQDX010000010">
    <property type="protein sequence ID" value="KAL0917297.1"/>
    <property type="molecule type" value="Genomic_DNA"/>
</dbReference>
<evidence type="ECO:0000256" key="3">
    <source>
        <dbReference type="ARBA" id="ARBA00022737"/>
    </source>
</evidence>
<gene>
    <name evidence="5" type="ORF">M5K25_012351</name>
</gene>
<reference evidence="5 6" key="1">
    <citation type="journal article" date="2024" name="Plant Biotechnol. J.">
        <title>Dendrobium thyrsiflorum genome and its molecular insights into genes involved in important horticultural traits.</title>
        <authorList>
            <person name="Chen B."/>
            <person name="Wang J.Y."/>
            <person name="Zheng P.J."/>
            <person name="Li K.L."/>
            <person name="Liang Y.M."/>
            <person name="Chen X.F."/>
            <person name="Zhang C."/>
            <person name="Zhao X."/>
            <person name="He X."/>
            <person name="Zhang G.Q."/>
            <person name="Liu Z.J."/>
            <person name="Xu Q."/>
        </authorList>
    </citation>
    <scope>NUCLEOTIDE SEQUENCE [LARGE SCALE GENOMIC DNA]</scope>
    <source>
        <strain evidence="5">GZMU011</strain>
    </source>
</reference>
<evidence type="ECO:0000256" key="2">
    <source>
        <dbReference type="ARBA" id="ARBA00022574"/>
    </source>
</evidence>
<accession>A0ABD0UWT2</accession>
<dbReference type="InterPro" id="IPR011044">
    <property type="entry name" value="Quino_amine_DH_bsu"/>
</dbReference>
<dbReference type="PANTHER" id="PTHR19861">
    <property type="entry name" value="WD40 REPEAT PROTEIN SWD2"/>
    <property type="match status" value="1"/>
</dbReference>
<comment type="caution">
    <text evidence="5">The sequence shown here is derived from an EMBL/GenBank/DDBJ whole genome shotgun (WGS) entry which is preliminary data.</text>
</comment>
<name>A0ABD0UWT2_DENTH</name>
<dbReference type="PANTHER" id="PTHR19861:SF0">
    <property type="entry name" value="WD REPEAT-CONTAINING PROTEIN 82"/>
    <property type="match status" value="1"/>
</dbReference>
<evidence type="ECO:0000256" key="1">
    <source>
        <dbReference type="ARBA" id="ARBA00004123"/>
    </source>
</evidence>
<protein>
    <submittedName>
        <fullName evidence="5">Uncharacterized protein</fullName>
    </submittedName>
</protein>
<sequence>MVFAIAFGGLIRMFNARKFEKGPFDTYSVGVDKSEANVPKFSSDGRLMLLTTMDGHIHILDSFRGSGDGSVYAWSMNWASIKTFFVSFAFDLKVGLEKGGIMEFVYVSRVEKCKSGKKLPGCLPPLPRAAAAKAALASPPASLPECAARQPAHALHVAARAASCPPARPPARPPNLPVGAYPTPVGFELETCI</sequence>
<organism evidence="5 6">
    <name type="scientific">Dendrobium thyrsiflorum</name>
    <name type="common">Pinecone-like raceme dendrobium</name>
    <name type="synonym">Orchid</name>
    <dbReference type="NCBI Taxonomy" id="117978"/>
    <lineage>
        <taxon>Eukaryota</taxon>
        <taxon>Viridiplantae</taxon>
        <taxon>Streptophyta</taxon>
        <taxon>Embryophyta</taxon>
        <taxon>Tracheophyta</taxon>
        <taxon>Spermatophyta</taxon>
        <taxon>Magnoliopsida</taxon>
        <taxon>Liliopsida</taxon>
        <taxon>Asparagales</taxon>
        <taxon>Orchidaceae</taxon>
        <taxon>Epidendroideae</taxon>
        <taxon>Malaxideae</taxon>
        <taxon>Dendrobiinae</taxon>
        <taxon>Dendrobium</taxon>
    </lineage>
</organism>
<dbReference type="GO" id="GO:0005634">
    <property type="term" value="C:nucleus"/>
    <property type="evidence" value="ECO:0007669"/>
    <property type="project" value="UniProtKB-SubCell"/>
</dbReference>
<evidence type="ECO:0000256" key="4">
    <source>
        <dbReference type="ARBA" id="ARBA00023242"/>
    </source>
</evidence>
<evidence type="ECO:0000313" key="5">
    <source>
        <dbReference type="EMBL" id="KAL0917297.1"/>
    </source>
</evidence>
<keyword evidence="2" id="KW-0853">WD repeat</keyword>
<keyword evidence="4" id="KW-0539">Nucleus</keyword>
<proteinExistence type="predicted"/>
<keyword evidence="3" id="KW-0677">Repeat</keyword>